<feature type="domain" description="Arsenosugar biosynthesis radical SAM protein ArsS-like C-terminal" evidence="7">
    <location>
        <begin position="210"/>
        <end position="346"/>
    </location>
</feature>
<dbReference type="EMBL" id="SJPG01000001">
    <property type="protein sequence ID" value="TWT64033.1"/>
    <property type="molecule type" value="Genomic_DNA"/>
</dbReference>
<protein>
    <submittedName>
        <fullName evidence="8">Cyclic pyranopterin monophosphate synthase</fullName>
    </submittedName>
</protein>
<keyword evidence="3" id="KW-0479">Metal-binding</keyword>
<dbReference type="GO" id="GO:0003824">
    <property type="term" value="F:catalytic activity"/>
    <property type="evidence" value="ECO:0007669"/>
    <property type="project" value="InterPro"/>
</dbReference>
<evidence type="ECO:0000256" key="3">
    <source>
        <dbReference type="ARBA" id="ARBA00022723"/>
    </source>
</evidence>
<gene>
    <name evidence="8" type="primary">moaA_4</name>
    <name evidence="8" type="ORF">Pan54_47930</name>
</gene>
<keyword evidence="4" id="KW-0408">Iron</keyword>
<dbReference type="GO" id="GO:0046872">
    <property type="term" value="F:metal ion binding"/>
    <property type="evidence" value="ECO:0007669"/>
    <property type="project" value="UniProtKB-KW"/>
</dbReference>
<organism evidence="8 9">
    <name type="scientific">Rubinisphaera italica</name>
    <dbReference type="NCBI Taxonomy" id="2527969"/>
    <lineage>
        <taxon>Bacteria</taxon>
        <taxon>Pseudomonadati</taxon>
        <taxon>Planctomycetota</taxon>
        <taxon>Planctomycetia</taxon>
        <taxon>Planctomycetales</taxon>
        <taxon>Planctomycetaceae</taxon>
        <taxon>Rubinisphaera</taxon>
    </lineage>
</organism>
<evidence type="ECO:0000256" key="4">
    <source>
        <dbReference type="ARBA" id="ARBA00023004"/>
    </source>
</evidence>
<comment type="caution">
    <text evidence="8">The sequence shown here is derived from an EMBL/GenBank/DDBJ whole genome shotgun (WGS) entry which is preliminary data.</text>
</comment>
<accession>A0A5C5XNS5</accession>
<keyword evidence="2" id="KW-0949">S-adenosyl-L-methionine</keyword>
<dbReference type="CDD" id="cd01335">
    <property type="entry name" value="Radical_SAM"/>
    <property type="match status" value="1"/>
</dbReference>
<dbReference type="InterPro" id="IPR007197">
    <property type="entry name" value="rSAM"/>
</dbReference>
<evidence type="ECO:0000313" key="9">
    <source>
        <dbReference type="Proteomes" id="UP000316095"/>
    </source>
</evidence>
<dbReference type="PANTHER" id="PTHR43728:SF1">
    <property type="entry name" value="FE-S OXIDOREDUCTASE"/>
    <property type="match status" value="1"/>
</dbReference>
<dbReference type="InterPro" id="IPR024521">
    <property type="entry name" value="ArsS-like_C"/>
</dbReference>
<evidence type="ECO:0000256" key="1">
    <source>
        <dbReference type="ARBA" id="ARBA00001966"/>
    </source>
</evidence>
<proteinExistence type="predicted"/>
<dbReference type="PANTHER" id="PTHR43728">
    <property type="entry name" value="SLR0304 PROTEIN"/>
    <property type="match status" value="1"/>
</dbReference>
<feature type="domain" description="Radical SAM core" evidence="6">
    <location>
        <begin position="54"/>
        <end position="191"/>
    </location>
</feature>
<dbReference type="Pfam" id="PF04055">
    <property type="entry name" value="Radical_SAM"/>
    <property type="match status" value="1"/>
</dbReference>
<dbReference type="InterPro" id="IPR013785">
    <property type="entry name" value="Aldolase_TIM"/>
</dbReference>
<dbReference type="GO" id="GO:0051536">
    <property type="term" value="F:iron-sulfur cluster binding"/>
    <property type="evidence" value="ECO:0007669"/>
    <property type="project" value="UniProtKB-KW"/>
</dbReference>
<dbReference type="RefSeq" id="WP_146505782.1">
    <property type="nucleotide sequence ID" value="NZ_SJPG01000001.1"/>
</dbReference>
<dbReference type="SFLD" id="SFLDS00029">
    <property type="entry name" value="Radical_SAM"/>
    <property type="match status" value="1"/>
</dbReference>
<evidence type="ECO:0000313" key="8">
    <source>
        <dbReference type="EMBL" id="TWT64033.1"/>
    </source>
</evidence>
<evidence type="ECO:0000256" key="5">
    <source>
        <dbReference type="ARBA" id="ARBA00023014"/>
    </source>
</evidence>
<evidence type="ECO:0000259" key="7">
    <source>
        <dbReference type="Pfam" id="PF12345"/>
    </source>
</evidence>
<comment type="cofactor">
    <cofactor evidence="1">
        <name>[4Fe-4S] cluster</name>
        <dbReference type="ChEBI" id="CHEBI:49883"/>
    </cofactor>
</comment>
<dbReference type="OrthoDB" id="9810775at2"/>
<dbReference type="Pfam" id="PF12345">
    <property type="entry name" value="DUF3641"/>
    <property type="match status" value="1"/>
</dbReference>
<keyword evidence="9" id="KW-1185">Reference proteome</keyword>
<dbReference type="Proteomes" id="UP000316095">
    <property type="component" value="Unassembled WGS sequence"/>
</dbReference>
<dbReference type="NCBIfam" id="TIGR04167">
    <property type="entry name" value="rSAM_SeCys"/>
    <property type="match status" value="1"/>
</dbReference>
<name>A0A5C5XNS5_9PLAN</name>
<dbReference type="InterPro" id="IPR058240">
    <property type="entry name" value="rSAM_sf"/>
</dbReference>
<sequence length="355" mass="39727">MVNLTLVREGHRLASPEYQRKLLESSNELPRFQETLTSLGTHALTASGIETLQVNVGRVCNQTCSHCHVDAGPDRKENMSAEVAEACLEFLSRANVNTLDITGGAPEMNPSFRRLVTQAHKLGRKVIDRCNLTILQAPGYEDLAEFLAEHQVEVVASLPCYLEENVNKQRGDRVFQRSIAALKKLNTLGYGVPDSGLSLSLVYNPLGPSLPPDQQRLEADYRRELRTRYGIEFTQLFTITNMPISRFLAELLQQEQYETYMQTMIEAFNPATIEGLMCRTMLSVDWLGNLYDCDFNQMLDLELLSGRLNIMNLDDESLLKLLNRKIVTGRHCFGCTAGCGSSCQGSLAHTDESSK</sequence>
<dbReference type="SUPFAM" id="SSF102114">
    <property type="entry name" value="Radical SAM enzymes"/>
    <property type="match status" value="1"/>
</dbReference>
<reference evidence="8 9" key="1">
    <citation type="submission" date="2019-02" db="EMBL/GenBank/DDBJ databases">
        <title>Deep-cultivation of Planctomycetes and their phenomic and genomic characterization uncovers novel biology.</title>
        <authorList>
            <person name="Wiegand S."/>
            <person name="Jogler M."/>
            <person name="Boedeker C."/>
            <person name="Pinto D."/>
            <person name="Vollmers J."/>
            <person name="Rivas-Marin E."/>
            <person name="Kohn T."/>
            <person name="Peeters S.H."/>
            <person name="Heuer A."/>
            <person name="Rast P."/>
            <person name="Oberbeckmann S."/>
            <person name="Bunk B."/>
            <person name="Jeske O."/>
            <person name="Meyerdierks A."/>
            <person name="Storesund J.E."/>
            <person name="Kallscheuer N."/>
            <person name="Luecker S."/>
            <person name="Lage O.M."/>
            <person name="Pohl T."/>
            <person name="Merkel B.J."/>
            <person name="Hornburger P."/>
            <person name="Mueller R.-W."/>
            <person name="Bruemmer F."/>
            <person name="Labrenz M."/>
            <person name="Spormann A.M."/>
            <person name="Op Den Camp H."/>
            <person name="Overmann J."/>
            <person name="Amann R."/>
            <person name="Jetten M.S.M."/>
            <person name="Mascher T."/>
            <person name="Medema M.H."/>
            <person name="Devos D.P."/>
            <person name="Kaster A.-K."/>
            <person name="Ovreas L."/>
            <person name="Rohde M."/>
            <person name="Galperin M.Y."/>
            <person name="Jogler C."/>
        </authorList>
    </citation>
    <scope>NUCLEOTIDE SEQUENCE [LARGE SCALE GENOMIC DNA]</scope>
    <source>
        <strain evidence="8 9">Pan54</strain>
    </source>
</reference>
<dbReference type="AlphaFoldDB" id="A0A5C5XNS5"/>
<keyword evidence="5" id="KW-0411">Iron-sulfur</keyword>
<evidence type="ECO:0000259" key="6">
    <source>
        <dbReference type="Pfam" id="PF04055"/>
    </source>
</evidence>
<dbReference type="InterPro" id="IPR026351">
    <property type="entry name" value="rSAM_ArsS-like"/>
</dbReference>
<evidence type="ECO:0000256" key="2">
    <source>
        <dbReference type="ARBA" id="ARBA00022691"/>
    </source>
</evidence>
<dbReference type="Gene3D" id="3.20.20.70">
    <property type="entry name" value="Aldolase class I"/>
    <property type="match status" value="1"/>
</dbReference>